<proteinExistence type="predicted"/>
<evidence type="ECO:0000313" key="1">
    <source>
        <dbReference type="EMBL" id="PCK33332.1"/>
    </source>
</evidence>
<dbReference type="EMBL" id="NKHF01000008">
    <property type="protein sequence ID" value="PCK33332.1"/>
    <property type="molecule type" value="Genomic_DNA"/>
</dbReference>
<accession>A0A2A5JV25</accession>
<evidence type="ECO:0000313" key="2">
    <source>
        <dbReference type="Proteomes" id="UP000228621"/>
    </source>
</evidence>
<dbReference type="OrthoDB" id="6297086at2"/>
<dbReference type="Proteomes" id="UP000228621">
    <property type="component" value="Unassembled WGS sequence"/>
</dbReference>
<keyword evidence="2" id="KW-1185">Reference proteome</keyword>
<organism evidence="1 2">
    <name type="scientific">Pseudoalteromonas piscicida</name>
    <dbReference type="NCBI Taxonomy" id="43662"/>
    <lineage>
        <taxon>Bacteria</taxon>
        <taxon>Pseudomonadati</taxon>
        <taxon>Pseudomonadota</taxon>
        <taxon>Gammaproteobacteria</taxon>
        <taxon>Alteromonadales</taxon>
        <taxon>Pseudoalteromonadaceae</taxon>
        <taxon>Pseudoalteromonas</taxon>
    </lineage>
</organism>
<name>A0A2A5JV25_PSEO7</name>
<dbReference type="RefSeq" id="WP_099640506.1">
    <property type="nucleotide sequence ID" value="NZ_JAQPZX010000002.1"/>
</dbReference>
<protein>
    <submittedName>
        <fullName evidence="1">Uncharacterized protein</fullName>
    </submittedName>
</protein>
<dbReference type="AlphaFoldDB" id="A0A2A5JV25"/>
<sequence>MIKNKSNGQFSAVVDDVKAAPFSDLQDRLDAIQDNGMTALAIRNILFHKMLDLHAVPRDHFLRDEETPCAFEDPQKLVEKLNELGFVRSKSSSRLH</sequence>
<comment type="caution">
    <text evidence="1">The sequence shown here is derived from an EMBL/GenBank/DDBJ whole genome shotgun (WGS) entry which is preliminary data.</text>
</comment>
<gene>
    <name evidence="1" type="ORF">CEX98_02215</name>
</gene>
<reference evidence="2" key="1">
    <citation type="journal article" date="2019" name="Genome Announc.">
        <title>Draft Genome Sequence of Pseudoalteromonas piscicida Strain 36Y ROTHPW, an Hypersaline Seawater Isolate from the South Coast of Sonora, Mexico.</title>
        <authorList>
            <person name="Sanchez-Diaz R."/>
            <person name="Molina-Garza Z.J."/>
            <person name="Cruz-Suarez L.E."/>
            <person name="Selvin J."/>
            <person name="Kiran G.S."/>
            <person name="Ibarra-Gamez J.C."/>
            <person name="Gomez-Gil B."/>
            <person name="Galaviz-Silva L."/>
        </authorList>
    </citation>
    <scope>NUCLEOTIDE SEQUENCE [LARGE SCALE GENOMIC DNA]</scope>
    <source>
        <strain evidence="2">36Y_RITHPW</strain>
    </source>
</reference>